<evidence type="ECO:0000313" key="1">
    <source>
        <dbReference type="EMBL" id="KAF2464531.1"/>
    </source>
</evidence>
<sequence length="521" mass="56764">MYITGWRLHFISLGLLVAVFIVQMESSIISTAVLDITNHLGGYEKSSWLFTAYLMTYCGLQMVWAKISDIVGRKPAVLASLFIFTLFSGLCGSSHSLTQLIHFRWAQGVGGCGVFALVQLVFFELVPPRKWPAYISLVTGFIALSLIAGPLLGGAITLHGSWRWIFLLNVPVGALTLLCLYTVFPRRLRNEPAARIGGGPTQQTLSLQSLRRVDASGSLLLLGSCVMSATALQQAATGDQWDSPVVLGLLVCTGPLIMLFFIWQWYVTTRESTIEPVFPWRFCQSRIRVGMIINTYLVGTVLSVCVVQIPQRFSTVYGLSPFTAATKLLSFGVFVPAGSSLAAGLMGKLRIPPCWVVLGGAILQIVGLALLSEISDWKVIKPAQYGFQILAGTGVGFVNAALTLLVPYAMEKRDLATGTSAVSQFRVLGGLLGISIVTSVSTPYVRTHLLNILSPQTALQVLERTEALGMLDEELKQRVRKVFMNGYTLQLRVLIGFAVAQIPATLLMWTNQIAEPGAMKR</sequence>
<reference evidence="1" key="1">
    <citation type="journal article" date="2020" name="Stud. Mycol.">
        <title>101 Dothideomycetes genomes: a test case for predicting lifestyles and emergence of pathogens.</title>
        <authorList>
            <person name="Haridas S."/>
            <person name="Albert R."/>
            <person name="Binder M."/>
            <person name="Bloem J."/>
            <person name="Labutti K."/>
            <person name="Salamov A."/>
            <person name="Andreopoulos B."/>
            <person name="Baker S."/>
            <person name="Barry K."/>
            <person name="Bills G."/>
            <person name="Bluhm B."/>
            <person name="Cannon C."/>
            <person name="Castanera R."/>
            <person name="Culley D."/>
            <person name="Daum C."/>
            <person name="Ezra D."/>
            <person name="Gonzalez J."/>
            <person name="Henrissat B."/>
            <person name="Kuo A."/>
            <person name="Liang C."/>
            <person name="Lipzen A."/>
            <person name="Lutzoni F."/>
            <person name="Magnuson J."/>
            <person name="Mondo S."/>
            <person name="Nolan M."/>
            <person name="Ohm R."/>
            <person name="Pangilinan J."/>
            <person name="Park H.-J."/>
            <person name="Ramirez L."/>
            <person name="Alfaro M."/>
            <person name="Sun H."/>
            <person name="Tritt A."/>
            <person name="Yoshinaga Y."/>
            <person name="Zwiers L.-H."/>
            <person name="Turgeon B."/>
            <person name="Goodwin S."/>
            <person name="Spatafora J."/>
            <person name="Crous P."/>
            <person name="Grigoriev I."/>
        </authorList>
    </citation>
    <scope>NUCLEOTIDE SEQUENCE</scope>
    <source>
        <strain evidence="1">ATCC 200398</strain>
    </source>
</reference>
<comment type="caution">
    <text evidence="1">The sequence shown here is derived from an EMBL/GenBank/DDBJ whole genome shotgun (WGS) entry which is preliminary data.</text>
</comment>
<keyword evidence="2" id="KW-1185">Reference proteome</keyword>
<protein>
    <submittedName>
        <fullName evidence="1">MFS multidrug transporter-like protein</fullName>
    </submittedName>
</protein>
<dbReference type="Proteomes" id="UP000799755">
    <property type="component" value="Unassembled WGS sequence"/>
</dbReference>
<name>A0ACB6QCA6_9PLEO</name>
<accession>A0ACB6QCA6</accession>
<dbReference type="EMBL" id="MU003535">
    <property type="protein sequence ID" value="KAF2464531.1"/>
    <property type="molecule type" value="Genomic_DNA"/>
</dbReference>
<gene>
    <name evidence="1" type="ORF">BDR25DRAFT_380732</name>
</gene>
<proteinExistence type="predicted"/>
<evidence type="ECO:0000313" key="2">
    <source>
        <dbReference type="Proteomes" id="UP000799755"/>
    </source>
</evidence>
<organism evidence="1 2">
    <name type="scientific">Lindgomyces ingoldianus</name>
    <dbReference type="NCBI Taxonomy" id="673940"/>
    <lineage>
        <taxon>Eukaryota</taxon>
        <taxon>Fungi</taxon>
        <taxon>Dikarya</taxon>
        <taxon>Ascomycota</taxon>
        <taxon>Pezizomycotina</taxon>
        <taxon>Dothideomycetes</taxon>
        <taxon>Pleosporomycetidae</taxon>
        <taxon>Pleosporales</taxon>
        <taxon>Lindgomycetaceae</taxon>
        <taxon>Lindgomyces</taxon>
    </lineage>
</organism>